<evidence type="ECO:0000313" key="3">
    <source>
        <dbReference type="EMBL" id="RYQ78890.1"/>
    </source>
</evidence>
<dbReference type="Pfam" id="PF02458">
    <property type="entry name" value="Transferase"/>
    <property type="match status" value="2"/>
</dbReference>
<proteinExistence type="predicted"/>
<evidence type="ECO:0000256" key="2">
    <source>
        <dbReference type="ARBA" id="ARBA00023315"/>
    </source>
</evidence>
<protein>
    <recommendedName>
        <fullName evidence="5">Anthocyanin 5-aromatic acyltransferase</fullName>
    </recommendedName>
</protein>
<dbReference type="GO" id="GO:0016747">
    <property type="term" value="F:acyltransferase activity, transferring groups other than amino-acyl groups"/>
    <property type="evidence" value="ECO:0007669"/>
    <property type="project" value="UniProtKB-ARBA"/>
</dbReference>
<evidence type="ECO:0000313" key="4">
    <source>
        <dbReference type="Proteomes" id="UP000289738"/>
    </source>
</evidence>
<dbReference type="InterPro" id="IPR051504">
    <property type="entry name" value="Plant_metabolite_acyltrans"/>
</dbReference>
<comment type="caution">
    <text evidence="3">The sequence shown here is derived from an EMBL/GenBank/DDBJ whole genome shotgun (WGS) entry which is preliminary data.</text>
</comment>
<gene>
    <name evidence="3" type="ORF">Ahy_Scaffold8g108370</name>
</gene>
<accession>A0A444WN99</accession>
<dbReference type="Proteomes" id="UP000289738">
    <property type="component" value="Unassembled WGS sequence"/>
</dbReference>
<reference evidence="3 4" key="1">
    <citation type="submission" date="2019-01" db="EMBL/GenBank/DDBJ databases">
        <title>Sequencing of cultivated peanut Arachis hypogaea provides insights into genome evolution and oil improvement.</title>
        <authorList>
            <person name="Chen X."/>
        </authorList>
    </citation>
    <scope>NUCLEOTIDE SEQUENCE [LARGE SCALE GENOMIC DNA]</scope>
    <source>
        <strain evidence="4">cv. Fuhuasheng</strain>
        <tissue evidence="3">Leaves</tissue>
    </source>
</reference>
<dbReference type="EMBL" id="SDMP01000028">
    <property type="protein sequence ID" value="RYQ78890.1"/>
    <property type="molecule type" value="Genomic_DNA"/>
</dbReference>
<keyword evidence="2" id="KW-0012">Acyltransferase</keyword>
<evidence type="ECO:0000256" key="1">
    <source>
        <dbReference type="ARBA" id="ARBA00022679"/>
    </source>
</evidence>
<dbReference type="STRING" id="3818.A0A444WN99"/>
<keyword evidence="4" id="KW-1185">Reference proteome</keyword>
<keyword evidence="1" id="KW-0808">Transferase</keyword>
<organism evidence="3 4">
    <name type="scientific">Arachis hypogaea</name>
    <name type="common">Peanut</name>
    <dbReference type="NCBI Taxonomy" id="3818"/>
    <lineage>
        <taxon>Eukaryota</taxon>
        <taxon>Viridiplantae</taxon>
        <taxon>Streptophyta</taxon>
        <taxon>Embryophyta</taxon>
        <taxon>Tracheophyta</taxon>
        <taxon>Spermatophyta</taxon>
        <taxon>Magnoliopsida</taxon>
        <taxon>eudicotyledons</taxon>
        <taxon>Gunneridae</taxon>
        <taxon>Pentapetalae</taxon>
        <taxon>rosids</taxon>
        <taxon>fabids</taxon>
        <taxon>Fabales</taxon>
        <taxon>Fabaceae</taxon>
        <taxon>Papilionoideae</taxon>
        <taxon>50 kb inversion clade</taxon>
        <taxon>dalbergioids sensu lato</taxon>
        <taxon>Dalbergieae</taxon>
        <taxon>Pterocarpus clade</taxon>
        <taxon>Arachis</taxon>
    </lineage>
</organism>
<evidence type="ECO:0008006" key="5">
    <source>
        <dbReference type="Google" id="ProtNLM"/>
    </source>
</evidence>
<dbReference type="InterPro" id="IPR023213">
    <property type="entry name" value="CAT-like_dom_sf"/>
</dbReference>
<dbReference type="AlphaFoldDB" id="A0A444WN99"/>
<dbReference type="Gene3D" id="3.30.559.10">
    <property type="entry name" value="Chloramphenicol acetyltransferase-like domain"/>
    <property type="match status" value="3"/>
</dbReference>
<dbReference type="PANTHER" id="PTHR31625">
    <property type="match status" value="1"/>
</dbReference>
<sequence>MIIQDPKGLNSIFLGTLWNSPRKSTLTIVRDVPSDMVRRSFVLRNDHVENLKKLVSANCQSHGLVGTLHVSTFVVTCSLIWVCKVKSEVMNTHPNDDEDLYFYFWVDCRYLAKLKIPLTYFGNCLINANTAIKRNKLVGQNGIFEAAVAIGNKIREMQSEPYKNVDTLMSCFSKFGSMEQHAVAIAGSPKFDAYETDFGWGKPMLSEVLQADSRLVTLSDCREKEGGIQVGVALGRTQMHKFNSILEHLLADIAIKEVSMANKLNHDDTVVKIIEQCQVGPPPGSVPSTSLPLTFFDLPFLCCPYSLQSHKPLTSSRDVTSMYPFVPELPQTIALQDGTLLIPPMAIQVTVFPNSGFTICINFSHVVTDGKAFHSFIKFWSSLCRSKENNLVALPLHDRDIIQDPNELNPIFLESVWNSPREFIMNPIYNVPNDRVRHRFALKREQVEILKRLVSTKYQSLLHVSTFVVTCALIWVCKLKSSEDDIKSSGNDEELYLSFWVDCRYLAELKIPLTYFGNCLVNGVVGIKTISSRELIPVLVYGPPVIKSNSTSAFAS</sequence>
<name>A0A444WN99_ARAHY</name>